<dbReference type="GO" id="GO:0008270">
    <property type="term" value="F:zinc ion binding"/>
    <property type="evidence" value="ECO:0007669"/>
    <property type="project" value="UniProtKB-KW"/>
</dbReference>
<evidence type="ECO:0000256" key="7">
    <source>
        <dbReference type="PROSITE-ProRule" id="PRU00024"/>
    </source>
</evidence>
<dbReference type="Pfam" id="PF13445">
    <property type="entry name" value="zf-RING_UBOX"/>
    <property type="match status" value="1"/>
</dbReference>
<evidence type="ECO:0000313" key="12">
    <source>
        <dbReference type="Proteomes" id="UP000018936"/>
    </source>
</evidence>
<organism evidence="11 12">
    <name type="scientific">Ophiophagus hannah</name>
    <name type="common">King cobra</name>
    <name type="synonym">Naja hannah</name>
    <dbReference type="NCBI Taxonomy" id="8665"/>
    <lineage>
        <taxon>Eukaryota</taxon>
        <taxon>Metazoa</taxon>
        <taxon>Chordata</taxon>
        <taxon>Craniata</taxon>
        <taxon>Vertebrata</taxon>
        <taxon>Euteleostomi</taxon>
        <taxon>Lepidosauria</taxon>
        <taxon>Squamata</taxon>
        <taxon>Bifurcata</taxon>
        <taxon>Unidentata</taxon>
        <taxon>Episquamata</taxon>
        <taxon>Toxicofera</taxon>
        <taxon>Serpentes</taxon>
        <taxon>Colubroidea</taxon>
        <taxon>Elapidae</taxon>
        <taxon>Elapinae</taxon>
        <taxon>Ophiophagus</taxon>
    </lineage>
</organism>
<name>V8NAU6_OPHHA</name>
<dbReference type="CDD" id="cd12888">
    <property type="entry name" value="SPRY_PRY_TRIM7_like"/>
    <property type="match status" value="1"/>
</dbReference>
<dbReference type="Pfam" id="PF13765">
    <property type="entry name" value="PRY"/>
    <property type="match status" value="3"/>
</dbReference>
<dbReference type="PRINTS" id="PR01407">
    <property type="entry name" value="BUTYPHLNCDUF"/>
</dbReference>
<feature type="domain" description="B box-type" evidence="9">
    <location>
        <begin position="80"/>
        <end position="121"/>
    </location>
</feature>
<dbReference type="SMART" id="SM00449">
    <property type="entry name" value="SPRY"/>
    <property type="match status" value="3"/>
</dbReference>
<dbReference type="InterPro" id="IPR013320">
    <property type="entry name" value="ConA-like_dom_sf"/>
</dbReference>
<dbReference type="SUPFAM" id="SSF57850">
    <property type="entry name" value="RING/U-box"/>
    <property type="match status" value="2"/>
</dbReference>
<dbReference type="SUPFAM" id="SSF49899">
    <property type="entry name" value="Concanavalin A-like lectins/glucanases"/>
    <property type="match status" value="3"/>
</dbReference>
<dbReference type="Pfam" id="PF00622">
    <property type="entry name" value="SPRY"/>
    <property type="match status" value="3"/>
</dbReference>
<evidence type="ECO:0000259" key="9">
    <source>
        <dbReference type="PROSITE" id="PS50119"/>
    </source>
</evidence>
<keyword evidence="3" id="KW-0479">Metal-binding</keyword>
<reference evidence="11 12" key="1">
    <citation type="journal article" date="2013" name="Proc. Natl. Acad. Sci. U.S.A.">
        <title>The king cobra genome reveals dynamic gene evolution and adaptation in the snake venom system.</title>
        <authorList>
            <person name="Vonk F.J."/>
            <person name="Casewell N.R."/>
            <person name="Henkel C.V."/>
            <person name="Heimberg A.M."/>
            <person name="Jansen H.J."/>
            <person name="McCleary R.J."/>
            <person name="Kerkkamp H.M."/>
            <person name="Vos R.A."/>
            <person name="Guerreiro I."/>
            <person name="Calvete J.J."/>
            <person name="Wuster W."/>
            <person name="Woods A.E."/>
            <person name="Logan J.M."/>
            <person name="Harrison R.A."/>
            <person name="Castoe T.A."/>
            <person name="de Koning A.P."/>
            <person name="Pollock D.D."/>
            <person name="Yandell M."/>
            <person name="Calderon D."/>
            <person name="Renjifo C."/>
            <person name="Currier R.B."/>
            <person name="Salgado D."/>
            <person name="Pla D."/>
            <person name="Sanz L."/>
            <person name="Hyder A.S."/>
            <person name="Ribeiro J.M."/>
            <person name="Arntzen J.W."/>
            <person name="van den Thillart G.E."/>
            <person name="Boetzer M."/>
            <person name="Pirovano W."/>
            <person name="Dirks R.P."/>
            <person name="Spaink H.P."/>
            <person name="Duboule D."/>
            <person name="McGlinn E."/>
            <person name="Kini R.M."/>
            <person name="Richardson M.K."/>
        </authorList>
    </citation>
    <scope>NUCLEOTIDE SEQUENCE</scope>
    <source>
        <tissue evidence="11">Blood</tissue>
    </source>
</reference>
<evidence type="ECO:0000259" key="10">
    <source>
        <dbReference type="PROSITE" id="PS50188"/>
    </source>
</evidence>
<evidence type="ECO:0000259" key="8">
    <source>
        <dbReference type="PROSITE" id="PS50089"/>
    </source>
</evidence>
<keyword evidence="12" id="KW-1185">Reference proteome</keyword>
<sequence length="984" mass="113302">MAAEAPLQDLLEEATCSICLDYFQDPVLIPECGHNFCRDCLTRNWGTADRPSRPAASSPTGSWRRCWKWPGDAEAPWGEEGGSFCTKHREPLKLFCREHETLICVVCDRSNEHRGHSVIPAEEAFQEYRFKVEDCLKTQKEEKEKIAACKTDTEQRVQLELQLWLEGQEKLLLSEMEEVEKDIMARKEEENVILDPDTAHPDWLEISEDQKSVEGLKPVKEINAVPNCKRFKKNPYVLGCQEFSTGRHFWEVIVGDTTGWGVGVANKPLNLVDVDAQTRHWQIGKWYGKYMAISPSERFDLILTEEPTSIRICLNCKEGQVAFFDARTTALLHTFSNASLHHETLICVVCDRSKEHKGHSVIPAEEAFQEYRDLIEKVKKNVVAEFRELHLWLEGQEKLLLTEMEEVEKDIMARKEEGLANHMEDVRSLDHLIQEIEKKHQQPANQLLQNVILDPDTADPGLDVSKDRKSVKELKAIESEYNRYVYHLCVLGCQKFSTGRHFWDIIVGDTSGWGVGVSNNYMNLTNEQIRRWEFGEYGEKYLAASLSERSELALTEKPTRIRICLNCEGGQVSFFDARTATLLYTFSDASLVGETLLPSFVLGKGASKKDEFCDLCTKYLTDPISVECGHNFCRRCITDHYRERKREGLFFCPVCEEPIPEGKLRRLLQQPSVEEKLRLLPEKSFVCPKHKVILDLFCQEDEKLICAICHKSSEHKTHTEKQLQNRMKMVEKDIQKSKTEYLEGLSKERTVLKSIIREMREVCEQPAVEFLMVRWYDKALENPVAFPLELKWRSWDFCDINPFLENTGNIFNAHVFLDPDTAHPRLILTDDCKSLKMGEFYQPLPKTPERFDEWPFVLACSGFTTGRHFWEVAVGTDDTWGVGVARKSIRRKGDIEFSPEEGFWAMGKWDGNYTAYNPPFYTPLTLRRMPKKIRIILNYEGGWVTFFDADTGAPLFAFSAPPFAGEVLLPLFYVFGNARLSITH</sequence>
<dbReference type="InterPro" id="IPR001870">
    <property type="entry name" value="B30.2/SPRY"/>
</dbReference>
<dbReference type="SUPFAM" id="SSF57845">
    <property type="entry name" value="B-box zinc-binding domain"/>
    <property type="match status" value="3"/>
</dbReference>
<dbReference type="InterPro" id="IPR013083">
    <property type="entry name" value="Znf_RING/FYVE/PHD"/>
</dbReference>
<feature type="domain" description="B30.2/SPRY" evidence="10">
    <location>
        <begin position="172"/>
        <end position="368"/>
    </location>
</feature>
<evidence type="ECO:0000256" key="1">
    <source>
        <dbReference type="ARBA" id="ARBA00009651"/>
    </source>
</evidence>
<feature type="domain" description="B box-type" evidence="9">
    <location>
        <begin position="682"/>
        <end position="723"/>
    </location>
</feature>
<evidence type="ECO:0000256" key="2">
    <source>
        <dbReference type="ARBA" id="ARBA00022699"/>
    </source>
</evidence>
<dbReference type="PROSITE" id="PS00518">
    <property type="entry name" value="ZF_RING_1"/>
    <property type="match status" value="2"/>
</dbReference>
<proteinExistence type="inferred from homology"/>
<accession>V8NAU6</accession>
<comment type="caution">
    <text evidence="11">The sequence shown here is derived from an EMBL/GenBank/DDBJ whole genome shotgun (WGS) entry which is preliminary data.</text>
</comment>
<comment type="function">
    <text evidence="6">Neurotoxin that produces dose-dependent hypolocomotion and hyperalgesia in mice. May directly act on the central nervous system, as it is 6500-fold more potent when administered intracerebroventricularly than intraperitoneal.</text>
</comment>
<gene>
    <name evidence="11" type="primary">Trim11</name>
    <name evidence="11" type="ORF">L345_15504</name>
</gene>
<dbReference type="InterPro" id="IPR001841">
    <property type="entry name" value="Znf_RING"/>
</dbReference>
<comment type="similarity">
    <text evidence="1">Belongs to the ohanin/vespryn family.</text>
</comment>
<keyword evidence="5" id="KW-0862">Zinc</keyword>
<keyword evidence="2" id="KW-0528">Neurotoxin</keyword>
<dbReference type="CDD" id="cd19766">
    <property type="entry name" value="Bbox2_TRIM11_C-IV"/>
    <property type="match status" value="1"/>
</dbReference>
<dbReference type="InterPro" id="IPR003877">
    <property type="entry name" value="SPRY_dom"/>
</dbReference>
<dbReference type="SMART" id="SM00336">
    <property type="entry name" value="BBOX"/>
    <property type="match status" value="3"/>
</dbReference>
<dbReference type="PROSITE" id="PS50188">
    <property type="entry name" value="B302_SPRY"/>
    <property type="match status" value="3"/>
</dbReference>
<dbReference type="Gene3D" id="2.60.120.920">
    <property type="match status" value="3"/>
</dbReference>
<dbReference type="AlphaFoldDB" id="V8NAU6"/>
<evidence type="ECO:0000256" key="3">
    <source>
        <dbReference type="ARBA" id="ARBA00022723"/>
    </source>
</evidence>
<dbReference type="Pfam" id="PF00643">
    <property type="entry name" value="zf-B_box"/>
    <property type="match status" value="2"/>
</dbReference>
<dbReference type="InterPro" id="IPR017907">
    <property type="entry name" value="Znf_RING_CS"/>
</dbReference>
<dbReference type="InterPro" id="IPR003879">
    <property type="entry name" value="Butyrophylin_SPRY"/>
</dbReference>
<dbReference type="InterPro" id="IPR050143">
    <property type="entry name" value="TRIM/RBCC"/>
</dbReference>
<dbReference type="InterPro" id="IPR000315">
    <property type="entry name" value="Znf_B-box"/>
</dbReference>
<dbReference type="InterPro" id="IPR043136">
    <property type="entry name" value="B30.2/SPRY_sf"/>
</dbReference>
<feature type="domain" description="RING-type" evidence="8">
    <location>
        <begin position="16"/>
        <end position="43"/>
    </location>
</feature>
<dbReference type="PANTHER" id="PTHR24103">
    <property type="entry name" value="E3 UBIQUITIN-PROTEIN LIGASE TRIM"/>
    <property type="match status" value="1"/>
</dbReference>
<dbReference type="Gene3D" id="3.30.40.10">
    <property type="entry name" value="Zinc/RING finger domain, C3HC4 (zinc finger)"/>
    <property type="match status" value="2"/>
</dbReference>
<evidence type="ECO:0000256" key="5">
    <source>
        <dbReference type="ARBA" id="ARBA00022833"/>
    </source>
</evidence>
<evidence type="ECO:0000313" key="11">
    <source>
        <dbReference type="EMBL" id="ETE58773.1"/>
    </source>
</evidence>
<keyword evidence="2" id="KW-0800">Toxin</keyword>
<dbReference type="PROSITE" id="PS50119">
    <property type="entry name" value="ZF_BBOX"/>
    <property type="match status" value="2"/>
</dbReference>
<dbReference type="OrthoDB" id="9419562at2759"/>
<protein>
    <submittedName>
        <fullName evidence="11">E3 ubiquitin-protein ligase TRIM11</fullName>
    </submittedName>
</protein>
<dbReference type="InterPro" id="IPR027370">
    <property type="entry name" value="Znf-RING_euk"/>
</dbReference>
<feature type="domain" description="RING-type" evidence="8">
    <location>
        <begin position="613"/>
        <end position="656"/>
    </location>
</feature>
<dbReference type="SMART" id="SM00184">
    <property type="entry name" value="RING"/>
    <property type="match status" value="2"/>
</dbReference>
<dbReference type="PROSITE" id="PS50089">
    <property type="entry name" value="ZF_RING_2"/>
    <property type="match status" value="2"/>
</dbReference>
<feature type="non-terminal residue" evidence="11">
    <location>
        <position position="1"/>
    </location>
</feature>
<dbReference type="Pfam" id="PF15227">
    <property type="entry name" value="zf-C3HC4_4"/>
    <property type="match status" value="1"/>
</dbReference>
<dbReference type="FunFam" id="2.60.120.920:FF:000004">
    <property type="entry name" value="Butyrophilin subfamily 1 member A1"/>
    <property type="match status" value="1"/>
</dbReference>
<dbReference type="CDD" id="cd19769">
    <property type="entry name" value="Bbox2_TRIM16-like"/>
    <property type="match status" value="1"/>
</dbReference>
<keyword evidence="4 7" id="KW-0863">Zinc-finger</keyword>
<dbReference type="Gene3D" id="3.30.160.60">
    <property type="entry name" value="Classic Zinc Finger"/>
    <property type="match status" value="2"/>
</dbReference>
<dbReference type="SMART" id="SM00589">
    <property type="entry name" value="PRY"/>
    <property type="match status" value="3"/>
</dbReference>
<dbReference type="InterPro" id="IPR006574">
    <property type="entry name" value="PRY"/>
</dbReference>
<dbReference type="Proteomes" id="UP000018936">
    <property type="component" value="Unassembled WGS sequence"/>
</dbReference>
<feature type="domain" description="B30.2/SPRY" evidence="10">
    <location>
        <begin position="795"/>
        <end position="984"/>
    </location>
</feature>
<evidence type="ECO:0000256" key="6">
    <source>
        <dbReference type="ARBA" id="ARBA00034460"/>
    </source>
</evidence>
<dbReference type="EMBL" id="AZIM01006306">
    <property type="protein sequence ID" value="ETE58773.1"/>
    <property type="molecule type" value="Genomic_DNA"/>
</dbReference>
<evidence type="ECO:0000256" key="4">
    <source>
        <dbReference type="ARBA" id="ARBA00022771"/>
    </source>
</evidence>
<feature type="domain" description="B30.2/SPRY" evidence="10">
    <location>
        <begin position="431"/>
        <end position="619"/>
    </location>
</feature>